<dbReference type="AlphaFoldDB" id="A0A1M5E710"/>
<protein>
    <submittedName>
        <fullName evidence="2">Uncharacterized protein</fullName>
    </submittedName>
</protein>
<dbReference type="OrthoDB" id="8087525at2"/>
<evidence type="ECO:0000313" key="3">
    <source>
        <dbReference type="Proteomes" id="UP000184485"/>
    </source>
</evidence>
<dbReference type="EMBL" id="FQUP01000002">
    <property type="protein sequence ID" value="SHF74862.1"/>
    <property type="molecule type" value="Genomic_DNA"/>
</dbReference>
<feature type="region of interest" description="Disordered" evidence="1">
    <location>
        <begin position="59"/>
        <end position="81"/>
    </location>
</feature>
<dbReference type="Proteomes" id="UP000184485">
    <property type="component" value="Unassembled WGS sequence"/>
</dbReference>
<reference evidence="2 3" key="1">
    <citation type="submission" date="2016-11" db="EMBL/GenBank/DDBJ databases">
        <authorList>
            <person name="Jaros S."/>
            <person name="Januszkiewicz K."/>
            <person name="Wedrychowicz H."/>
        </authorList>
    </citation>
    <scope>NUCLEOTIDE SEQUENCE [LARGE SCALE GENOMIC DNA]</scope>
    <source>
        <strain evidence="2 3">DSM 19436</strain>
    </source>
</reference>
<gene>
    <name evidence="2" type="ORF">SAMN02745157_2908</name>
</gene>
<feature type="compositionally biased region" description="Basic and acidic residues" evidence="1">
    <location>
        <begin position="8"/>
        <end position="23"/>
    </location>
</feature>
<evidence type="ECO:0000313" key="2">
    <source>
        <dbReference type="EMBL" id="SHF74862.1"/>
    </source>
</evidence>
<keyword evidence="3" id="KW-1185">Reference proteome</keyword>
<evidence type="ECO:0000256" key="1">
    <source>
        <dbReference type="SAM" id="MobiDB-lite"/>
    </source>
</evidence>
<feature type="region of interest" description="Disordered" evidence="1">
    <location>
        <begin position="1"/>
        <end position="26"/>
    </location>
</feature>
<sequence length="81" mass="8777">MKLNPESEPIKKAPSRMEAKNEQTTKAARLIIDGELSKRVAKTERLRAMRLAQEAVDAAAAEAAPKKPAKTPRKKVAAAKA</sequence>
<feature type="compositionally biased region" description="Basic residues" evidence="1">
    <location>
        <begin position="67"/>
        <end position="81"/>
    </location>
</feature>
<organism evidence="2 3">
    <name type="scientific">Kaistia soli DSM 19436</name>
    <dbReference type="NCBI Taxonomy" id="1122133"/>
    <lineage>
        <taxon>Bacteria</taxon>
        <taxon>Pseudomonadati</taxon>
        <taxon>Pseudomonadota</taxon>
        <taxon>Alphaproteobacteria</taxon>
        <taxon>Hyphomicrobiales</taxon>
        <taxon>Kaistiaceae</taxon>
        <taxon>Kaistia</taxon>
    </lineage>
</organism>
<accession>A0A1M5E710</accession>
<proteinExistence type="predicted"/>
<name>A0A1M5E710_9HYPH</name>